<reference evidence="13" key="1">
    <citation type="submission" date="2020-03" db="EMBL/GenBank/DDBJ databases">
        <authorList>
            <person name="Guo F."/>
        </authorList>
    </citation>
    <scope>NUCLEOTIDE SEQUENCE</scope>
    <source>
        <strain evidence="13">JCM 30134</strain>
    </source>
</reference>
<dbReference type="PANTHER" id="PTHR43267:SF1">
    <property type="entry name" value="TRNA THREONYLCARBAMOYLADENOSINE DEHYDRATASE"/>
    <property type="match status" value="1"/>
</dbReference>
<dbReference type="RefSeq" id="WP_167182563.1">
    <property type="nucleotide sequence ID" value="NZ_JAAONZ010000003.1"/>
</dbReference>
<name>A0A9E5JSQ7_9GAMM</name>
<evidence type="ECO:0000256" key="11">
    <source>
        <dbReference type="SAM" id="MobiDB-lite"/>
    </source>
</evidence>
<evidence type="ECO:0000313" key="14">
    <source>
        <dbReference type="Proteomes" id="UP000787472"/>
    </source>
</evidence>
<comment type="similarity">
    <text evidence="2">Belongs to the HesA/MoeB/ThiF family.</text>
</comment>
<keyword evidence="14" id="KW-1185">Reference proteome</keyword>
<evidence type="ECO:0000256" key="7">
    <source>
        <dbReference type="ARBA" id="ARBA00022989"/>
    </source>
</evidence>
<evidence type="ECO:0000256" key="5">
    <source>
        <dbReference type="ARBA" id="ARBA00022741"/>
    </source>
</evidence>
<evidence type="ECO:0000256" key="6">
    <source>
        <dbReference type="ARBA" id="ARBA00022840"/>
    </source>
</evidence>
<keyword evidence="3" id="KW-0436">Ligase</keyword>
<dbReference type="InterPro" id="IPR000594">
    <property type="entry name" value="ThiF_NAD_FAD-bd"/>
</dbReference>
<protein>
    <recommendedName>
        <fullName evidence="9">tRNA threonylcarbamoyladenosine dehydratase</fullName>
    </recommendedName>
    <alternativeName>
        <fullName evidence="10">t(6)A37 dehydratase</fullName>
    </alternativeName>
</protein>
<dbReference type="AlphaFoldDB" id="A0A9E5JSQ7"/>
<feature type="region of interest" description="Disordered" evidence="11">
    <location>
        <begin position="1"/>
        <end position="22"/>
    </location>
</feature>
<dbReference type="NCBIfam" id="NF011696">
    <property type="entry name" value="PRK15116.1"/>
    <property type="match status" value="1"/>
</dbReference>
<keyword evidence="6" id="KW-0067">ATP-binding</keyword>
<evidence type="ECO:0000256" key="9">
    <source>
        <dbReference type="ARBA" id="ARBA00074884"/>
    </source>
</evidence>
<dbReference type="InterPro" id="IPR045886">
    <property type="entry name" value="ThiF/MoeB/HesA"/>
</dbReference>
<evidence type="ECO:0000256" key="2">
    <source>
        <dbReference type="ARBA" id="ARBA00009919"/>
    </source>
</evidence>
<dbReference type="Pfam" id="PF00899">
    <property type="entry name" value="ThiF"/>
    <property type="match status" value="1"/>
</dbReference>
<accession>A0A9E5JSQ7</accession>
<keyword evidence="8" id="KW-0472">Membrane</keyword>
<dbReference type="FunFam" id="3.40.50.720:FF:000096">
    <property type="entry name" value="tRNA cyclic N6-threonylcarbamoyladenosine(37) synthase TcdA"/>
    <property type="match status" value="1"/>
</dbReference>
<evidence type="ECO:0000256" key="4">
    <source>
        <dbReference type="ARBA" id="ARBA00022692"/>
    </source>
</evidence>
<dbReference type="GO" id="GO:0008641">
    <property type="term" value="F:ubiquitin-like modifier activating enzyme activity"/>
    <property type="evidence" value="ECO:0007669"/>
    <property type="project" value="InterPro"/>
</dbReference>
<dbReference type="PANTHER" id="PTHR43267">
    <property type="entry name" value="TRNA THREONYLCARBAMOYLADENOSINE DEHYDRATASE"/>
    <property type="match status" value="1"/>
</dbReference>
<feature type="compositionally biased region" description="Low complexity" evidence="11">
    <location>
        <begin position="9"/>
        <end position="22"/>
    </location>
</feature>
<comment type="subcellular location">
    <subcellularLocation>
        <location evidence="1">Membrane</location>
        <topology evidence="1">Single-pass membrane protein</topology>
    </subcellularLocation>
</comment>
<evidence type="ECO:0000256" key="8">
    <source>
        <dbReference type="ARBA" id="ARBA00023136"/>
    </source>
</evidence>
<comment type="caution">
    <text evidence="13">The sequence shown here is derived from an EMBL/GenBank/DDBJ whole genome shotgun (WGS) entry which is preliminary data.</text>
</comment>
<evidence type="ECO:0000313" key="13">
    <source>
        <dbReference type="EMBL" id="NHO64873.1"/>
    </source>
</evidence>
<evidence type="ECO:0000259" key="12">
    <source>
        <dbReference type="Pfam" id="PF00899"/>
    </source>
</evidence>
<keyword evidence="5" id="KW-0547">Nucleotide-binding</keyword>
<dbReference type="EMBL" id="JAAONZ010000003">
    <property type="protein sequence ID" value="NHO64873.1"/>
    <property type="molecule type" value="Genomic_DNA"/>
</dbReference>
<dbReference type="SUPFAM" id="SSF69572">
    <property type="entry name" value="Activating enzymes of the ubiquitin-like proteins"/>
    <property type="match status" value="1"/>
</dbReference>
<dbReference type="CDD" id="cd00755">
    <property type="entry name" value="YgdL_like"/>
    <property type="match status" value="1"/>
</dbReference>
<dbReference type="GO" id="GO:0005524">
    <property type="term" value="F:ATP binding"/>
    <property type="evidence" value="ECO:0007669"/>
    <property type="project" value="UniProtKB-KW"/>
</dbReference>
<evidence type="ECO:0000256" key="10">
    <source>
        <dbReference type="ARBA" id="ARBA00083375"/>
    </source>
</evidence>
<dbReference type="GO" id="GO:0061504">
    <property type="term" value="P:cyclic threonylcarbamoyladenosine biosynthetic process"/>
    <property type="evidence" value="ECO:0007669"/>
    <property type="project" value="TreeGrafter"/>
</dbReference>
<keyword evidence="4" id="KW-0812">Transmembrane</keyword>
<gene>
    <name evidence="13" type="primary">tcdA</name>
    <name evidence="13" type="ORF">G8770_04885</name>
</gene>
<dbReference type="Gene3D" id="3.40.50.720">
    <property type="entry name" value="NAD(P)-binding Rossmann-like Domain"/>
    <property type="match status" value="1"/>
</dbReference>
<proteinExistence type="inferred from homology"/>
<keyword evidence="7" id="KW-1133">Transmembrane helix</keyword>
<dbReference type="Proteomes" id="UP000787472">
    <property type="component" value="Unassembled WGS sequence"/>
</dbReference>
<sequence length="294" mass="31617">MNHPEPNQAPSAPLAAADSPSAEGLSEGYRQRFGGIARLYGNAALTAFHGSHFVVVGIGGVGTWIAEGLARSGIGEITLIDMDDICITNTNRQIHALNSTVGQQKIAVMAERLKDINPDIKVNAVDEFLETDNLDELIPRDASVVIDAIDAAYVKAALINYCKRHKKIILTVGSAGGKLDPRQIISGDLSRTTNDPLLAKTRNTLRRWHNFSRNPKRVFSIEAVYSTEQMTYPAEDGGTCQAKSGLQAGTKLDCSGGFGAATMVTATFGFVAVSRALERFLHKQARKSQPPEPA</sequence>
<dbReference type="GO" id="GO:0061503">
    <property type="term" value="F:tRNA threonylcarbamoyladenosine dehydratase"/>
    <property type="evidence" value="ECO:0007669"/>
    <property type="project" value="TreeGrafter"/>
</dbReference>
<dbReference type="GO" id="GO:0016020">
    <property type="term" value="C:membrane"/>
    <property type="evidence" value="ECO:0007669"/>
    <property type="project" value="UniProtKB-SubCell"/>
</dbReference>
<evidence type="ECO:0000256" key="3">
    <source>
        <dbReference type="ARBA" id="ARBA00022598"/>
    </source>
</evidence>
<feature type="domain" description="THIF-type NAD/FAD binding fold" evidence="12">
    <location>
        <begin position="39"/>
        <end position="185"/>
    </location>
</feature>
<organism evidence="13 14">
    <name type="scientific">Pseudomaricurvus hydrocarbonicus</name>
    <dbReference type="NCBI Taxonomy" id="1470433"/>
    <lineage>
        <taxon>Bacteria</taxon>
        <taxon>Pseudomonadati</taxon>
        <taxon>Pseudomonadota</taxon>
        <taxon>Gammaproteobacteria</taxon>
        <taxon>Cellvibrionales</taxon>
        <taxon>Cellvibrionaceae</taxon>
        <taxon>Pseudomaricurvus</taxon>
    </lineage>
</organism>
<dbReference type="InterPro" id="IPR035985">
    <property type="entry name" value="Ubiquitin-activating_enz"/>
</dbReference>
<evidence type="ECO:0000256" key="1">
    <source>
        <dbReference type="ARBA" id="ARBA00004167"/>
    </source>
</evidence>